<evidence type="ECO:0000256" key="1">
    <source>
        <dbReference type="ARBA" id="ARBA00006484"/>
    </source>
</evidence>
<dbReference type="Proteomes" id="UP000540698">
    <property type="component" value="Unassembled WGS sequence"/>
</dbReference>
<dbReference type="AlphaFoldDB" id="A0A7X6LA90"/>
<dbReference type="Gene3D" id="3.40.50.720">
    <property type="entry name" value="NAD(P)-binding Rossmann-like Domain"/>
    <property type="match status" value="1"/>
</dbReference>
<evidence type="ECO:0000313" key="3">
    <source>
        <dbReference type="EMBL" id="NKY30515.1"/>
    </source>
</evidence>
<organism evidence="3 4">
    <name type="scientific">Nocardia gamkensis</name>
    <dbReference type="NCBI Taxonomy" id="352869"/>
    <lineage>
        <taxon>Bacteria</taxon>
        <taxon>Bacillati</taxon>
        <taxon>Actinomycetota</taxon>
        <taxon>Actinomycetes</taxon>
        <taxon>Mycobacteriales</taxon>
        <taxon>Nocardiaceae</taxon>
        <taxon>Nocardia</taxon>
    </lineage>
</organism>
<name>A0A7X6LA90_9NOCA</name>
<gene>
    <name evidence="3" type="ORF">HGB38_30505</name>
</gene>
<keyword evidence="4" id="KW-1185">Reference proteome</keyword>
<dbReference type="GO" id="GO:0016491">
    <property type="term" value="F:oxidoreductase activity"/>
    <property type="evidence" value="ECO:0007669"/>
    <property type="project" value="UniProtKB-KW"/>
</dbReference>
<dbReference type="InterPro" id="IPR002347">
    <property type="entry name" value="SDR_fam"/>
</dbReference>
<dbReference type="EMBL" id="JAAXOS010000018">
    <property type="protein sequence ID" value="NKY30515.1"/>
    <property type="molecule type" value="Genomic_DNA"/>
</dbReference>
<evidence type="ECO:0000313" key="4">
    <source>
        <dbReference type="Proteomes" id="UP000540698"/>
    </source>
</evidence>
<dbReference type="PANTHER" id="PTHR43669">
    <property type="entry name" value="5-KETO-D-GLUCONATE 5-REDUCTASE"/>
    <property type="match status" value="1"/>
</dbReference>
<accession>A0A7X6LA90</accession>
<dbReference type="InterPro" id="IPR036291">
    <property type="entry name" value="NAD(P)-bd_dom_sf"/>
</dbReference>
<comment type="caution">
    <text evidence="3">The sequence shown here is derived from an EMBL/GenBank/DDBJ whole genome shotgun (WGS) entry which is preliminary data.</text>
</comment>
<reference evidence="3 4" key="1">
    <citation type="submission" date="2020-04" db="EMBL/GenBank/DDBJ databases">
        <title>MicrobeNet Type strains.</title>
        <authorList>
            <person name="Nicholson A.C."/>
        </authorList>
    </citation>
    <scope>NUCLEOTIDE SEQUENCE [LARGE SCALE GENOMIC DNA]</scope>
    <source>
        <strain evidence="3 4">DSM 44956</strain>
    </source>
</reference>
<keyword evidence="2" id="KW-0560">Oxidoreductase</keyword>
<dbReference type="PRINTS" id="PR00081">
    <property type="entry name" value="GDHRDH"/>
</dbReference>
<dbReference type="SUPFAM" id="SSF51735">
    <property type="entry name" value="NAD(P)-binding Rossmann-fold domains"/>
    <property type="match status" value="1"/>
</dbReference>
<dbReference type="RefSeq" id="WP_062971622.1">
    <property type="nucleotide sequence ID" value="NZ_JAAXOS010000018.1"/>
</dbReference>
<evidence type="ECO:0000256" key="2">
    <source>
        <dbReference type="ARBA" id="ARBA00023002"/>
    </source>
</evidence>
<comment type="similarity">
    <text evidence="1">Belongs to the short-chain dehydrogenases/reductases (SDR) family.</text>
</comment>
<dbReference type="PANTHER" id="PTHR43669:SF3">
    <property type="entry name" value="ALCOHOL DEHYDROGENASE, PUTATIVE (AFU_ORTHOLOGUE AFUA_3G03445)-RELATED"/>
    <property type="match status" value="1"/>
</dbReference>
<proteinExistence type="inferred from homology"/>
<dbReference type="Pfam" id="PF00106">
    <property type="entry name" value="adh_short"/>
    <property type="match status" value="1"/>
</dbReference>
<sequence>MTPSDSRPAPETSTAPVLLVLGAGPGVGLAVAGLFAADGFTTVLACRLPEEAEPLAARLREQGFHAEGAGVDLHDPADVGRVVAEVGERYGRIDVLHFNPSIFREADPLQLSVAALIEDFTVGAAALLPAVQAARPFLADGARVLVTGSAAADKPWHRAASLGVQKAAVRNLVTSLDATLAPVGVRAVAVQVNGVLGEGAFTRDRVAAALHAAATRPVEGWTPHVSYDG</sequence>
<protein>
    <submittedName>
        <fullName evidence="3">SDR family oxidoreductase</fullName>
    </submittedName>
</protein>
<dbReference type="CDD" id="cd05233">
    <property type="entry name" value="SDR_c"/>
    <property type="match status" value="1"/>
</dbReference>